<feature type="domain" description="Major facilitator superfamily (MFS) profile" evidence="9">
    <location>
        <begin position="19"/>
        <end position="466"/>
    </location>
</feature>
<dbReference type="PRINTS" id="PR00171">
    <property type="entry name" value="SUGRTRNSPORT"/>
</dbReference>
<dbReference type="InterPro" id="IPR003663">
    <property type="entry name" value="Sugar/inositol_transpt"/>
</dbReference>
<dbReference type="InterPro" id="IPR005828">
    <property type="entry name" value="MFS_sugar_transport-like"/>
</dbReference>
<keyword evidence="3 7" id="KW-0813">Transport</keyword>
<sequence>MALTPERIEAPVTLKAYMMCAFAAFAGILNGYDSGYINGVMGTQKFLETFGSLQPDGTYLYSASNQSLTVSILSAGTFFGSLIAGSLADWIGRRTVIIAGCGVFMVGVILQMAASQLALLVVGRLIAGFGVGFVSATNITYMSEVAPRKVRGAIISCYQFAITIGLLLAAGVTYACEKRQNSGAYRIPISIQFAWAIILGSGLFMLPESPRYFIKKQQMDKAKNALARIRGQPIDSDYITDEINEIQANFEYEMQVGEVSWLGCFKGGLGNRNSNARKIFIGVFLQMFQQWTGVNFIFYFSTTFFTSIGIHNSFLISMITDIVNVCSTPLSFWTIERFGRRPLLIWGAVAMTVCQFIVAIVGVADHSHASQGVLIAFVCIYIAVFASTWGPTAWVVIGEIYQLPIRSKGVACGTASNWLWNCVIAVITPYLVGKDKANLGVKVFFLWGSLCATCAVWSYFFVPETKGLSLEQVDKMMEQVTARKSAGWVPTETFAQEMDLKTGKAVEEADFHEVAAPKMEV</sequence>
<evidence type="ECO:0000256" key="8">
    <source>
        <dbReference type="SAM" id="Phobius"/>
    </source>
</evidence>
<organism evidence="10 11">
    <name type="scientific">Neodothiora populina</name>
    <dbReference type="NCBI Taxonomy" id="2781224"/>
    <lineage>
        <taxon>Eukaryota</taxon>
        <taxon>Fungi</taxon>
        <taxon>Dikarya</taxon>
        <taxon>Ascomycota</taxon>
        <taxon>Pezizomycotina</taxon>
        <taxon>Dothideomycetes</taxon>
        <taxon>Dothideomycetidae</taxon>
        <taxon>Dothideales</taxon>
        <taxon>Dothioraceae</taxon>
        <taxon>Neodothiora</taxon>
    </lineage>
</organism>
<proteinExistence type="inferred from homology"/>
<feature type="transmembrane region" description="Helical" evidence="8">
    <location>
        <begin position="153"/>
        <end position="175"/>
    </location>
</feature>
<feature type="transmembrane region" description="Helical" evidence="8">
    <location>
        <begin position="373"/>
        <end position="397"/>
    </location>
</feature>
<feature type="transmembrane region" description="Helical" evidence="8">
    <location>
        <begin position="409"/>
        <end position="432"/>
    </location>
</feature>
<dbReference type="RefSeq" id="XP_069196256.1">
    <property type="nucleotide sequence ID" value="XM_069347471.1"/>
</dbReference>
<feature type="transmembrane region" description="Helical" evidence="8">
    <location>
        <begin position="444"/>
        <end position="462"/>
    </location>
</feature>
<comment type="subcellular location">
    <subcellularLocation>
        <location evidence="1">Membrane</location>
        <topology evidence="1">Multi-pass membrane protein</topology>
    </subcellularLocation>
</comment>
<feature type="transmembrane region" description="Helical" evidence="8">
    <location>
        <begin position="95"/>
        <end position="114"/>
    </location>
</feature>
<dbReference type="PANTHER" id="PTHR48022">
    <property type="entry name" value="PLASTIDIC GLUCOSE TRANSPORTER 4"/>
    <property type="match status" value="1"/>
</dbReference>
<feature type="transmembrane region" description="Helical" evidence="8">
    <location>
        <begin position="313"/>
        <end position="335"/>
    </location>
</feature>
<dbReference type="Pfam" id="PF00083">
    <property type="entry name" value="Sugar_tr"/>
    <property type="match status" value="1"/>
</dbReference>
<dbReference type="InterPro" id="IPR020846">
    <property type="entry name" value="MFS_dom"/>
</dbReference>
<gene>
    <name evidence="10" type="ORF">AAFC00_000072</name>
</gene>
<evidence type="ECO:0000313" key="10">
    <source>
        <dbReference type="EMBL" id="KAL1296574.1"/>
    </source>
</evidence>
<dbReference type="CDD" id="cd17356">
    <property type="entry name" value="MFS_HXT"/>
    <property type="match status" value="1"/>
</dbReference>
<dbReference type="EMBL" id="JBFMKM010000018">
    <property type="protein sequence ID" value="KAL1296574.1"/>
    <property type="molecule type" value="Genomic_DNA"/>
</dbReference>
<dbReference type="PROSITE" id="PS50850">
    <property type="entry name" value="MFS"/>
    <property type="match status" value="1"/>
</dbReference>
<keyword evidence="6 8" id="KW-0472">Membrane</keyword>
<protein>
    <recommendedName>
        <fullName evidence="9">Major facilitator superfamily (MFS) profile domain-containing protein</fullName>
    </recommendedName>
</protein>
<keyword evidence="5 8" id="KW-1133">Transmembrane helix</keyword>
<evidence type="ECO:0000259" key="9">
    <source>
        <dbReference type="PROSITE" id="PS50850"/>
    </source>
</evidence>
<feature type="transmembrane region" description="Helical" evidence="8">
    <location>
        <begin position="68"/>
        <end position="88"/>
    </location>
</feature>
<evidence type="ECO:0000256" key="4">
    <source>
        <dbReference type="ARBA" id="ARBA00022692"/>
    </source>
</evidence>
<dbReference type="Gene3D" id="1.20.1250.20">
    <property type="entry name" value="MFS general substrate transporter like domains"/>
    <property type="match status" value="1"/>
</dbReference>
<dbReference type="InterPro" id="IPR050360">
    <property type="entry name" value="MFS_Sugar_Transporters"/>
</dbReference>
<evidence type="ECO:0000256" key="6">
    <source>
        <dbReference type="ARBA" id="ARBA00023136"/>
    </source>
</evidence>
<reference evidence="10 11" key="1">
    <citation type="submission" date="2024-07" db="EMBL/GenBank/DDBJ databases">
        <title>Draft sequence of the Neodothiora populina.</title>
        <authorList>
            <person name="Drown D.D."/>
            <person name="Schuette U.S."/>
            <person name="Buechlein A.B."/>
            <person name="Rusch D.R."/>
            <person name="Winton L.W."/>
            <person name="Adams G.A."/>
        </authorList>
    </citation>
    <scope>NUCLEOTIDE SEQUENCE [LARGE SCALE GENOMIC DNA]</scope>
    <source>
        <strain evidence="10 11">CPC 39397</strain>
    </source>
</reference>
<keyword evidence="4 8" id="KW-0812">Transmembrane</keyword>
<feature type="transmembrane region" description="Helical" evidence="8">
    <location>
        <begin position="120"/>
        <end position="141"/>
    </location>
</feature>
<comment type="caution">
    <text evidence="10">The sequence shown here is derived from an EMBL/GenBank/DDBJ whole genome shotgun (WGS) entry which is preliminary data.</text>
</comment>
<dbReference type="InterPro" id="IPR036259">
    <property type="entry name" value="MFS_trans_sf"/>
</dbReference>
<dbReference type="GeneID" id="95973775"/>
<feature type="transmembrane region" description="Helical" evidence="8">
    <location>
        <begin position="12"/>
        <end position="32"/>
    </location>
</feature>
<feature type="transmembrane region" description="Helical" evidence="8">
    <location>
        <begin position="279"/>
        <end position="301"/>
    </location>
</feature>
<feature type="transmembrane region" description="Helical" evidence="8">
    <location>
        <begin position="187"/>
        <end position="206"/>
    </location>
</feature>
<evidence type="ECO:0000256" key="1">
    <source>
        <dbReference type="ARBA" id="ARBA00004141"/>
    </source>
</evidence>
<dbReference type="InterPro" id="IPR005829">
    <property type="entry name" value="Sugar_transporter_CS"/>
</dbReference>
<dbReference type="PANTHER" id="PTHR48022:SF6">
    <property type="entry name" value="MSTA PROTEIN-RELATED"/>
    <property type="match status" value="1"/>
</dbReference>
<dbReference type="NCBIfam" id="TIGR00879">
    <property type="entry name" value="SP"/>
    <property type="match status" value="1"/>
</dbReference>
<keyword evidence="11" id="KW-1185">Reference proteome</keyword>
<evidence type="ECO:0000313" key="11">
    <source>
        <dbReference type="Proteomes" id="UP001562354"/>
    </source>
</evidence>
<evidence type="ECO:0000256" key="2">
    <source>
        <dbReference type="ARBA" id="ARBA00010992"/>
    </source>
</evidence>
<evidence type="ECO:0000256" key="7">
    <source>
        <dbReference type="RuleBase" id="RU003346"/>
    </source>
</evidence>
<dbReference type="PROSITE" id="PS00217">
    <property type="entry name" value="SUGAR_TRANSPORT_2"/>
    <property type="match status" value="1"/>
</dbReference>
<evidence type="ECO:0000256" key="3">
    <source>
        <dbReference type="ARBA" id="ARBA00022448"/>
    </source>
</evidence>
<feature type="transmembrane region" description="Helical" evidence="8">
    <location>
        <begin position="342"/>
        <end position="361"/>
    </location>
</feature>
<accession>A0ABR3P2N9</accession>
<dbReference type="Proteomes" id="UP001562354">
    <property type="component" value="Unassembled WGS sequence"/>
</dbReference>
<dbReference type="SUPFAM" id="SSF103473">
    <property type="entry name" value="MFS general substrate transporter"/>
    <property type="match status" value="1"/>
</dbReference>
<dbReference type="PROSITE" id="PS00216">
    <property type="entry name" value="SUGAR_TRANSPORT_1"/>
    <property type="match status" value="1"/>
</dbReference>
<evidence type="ECO:0000256" key="5">
    <source>
        <dbReference type="ARBA" id="ARBA00022989"/>
    </source>
</evidence>
<name>A0ABR3P2N9_9PEZI</name>
<comment type="similarity">
    <text evidence="2 7">Belongs to the major facilitator superfamily. Sugar transporter (TC 2.A.1.1) family.</text>
</comment>